<proteinExistence type="predicted"/>
<protein>
    <submittedName>
        <fullName evidence="3">Uncharacterized protein</fullName>
    </submittedName>
</protein>
<sequence length="569" mass="64492">MLKNLMDKVSDLFYDNKRLASYVRNRIDSQFKGSFTTWVSKAKKPFSLQAIQAEEEVKGVADRYDTDETDMFSDRAKPNQDALNLTHKTRGVILPSSSPEIVYTENQGPPAADLPTTYPTIVVNDKTNATSLSLLDNQQKFVDTSTKDVSHALNETNIGGKDETHASSSRSLNTGSRLSTVEKSEQKIGIVSSPVQSNILKIKTLEKTSSSASGNLSIPEDEGKLANNSYSKSSATTANLTSMPTLEHSTAVHKPSPVLEHLKLKDNNFDDNNSQDMVRDLQIEKINLLRKLRLSENSLKDLHSDLQEKTQLQDSRCKKVVQELELLKHDYAECQAELRKMNNEHKQRLAASEAILWELHSHKQHYERLMNLHKHLIGKLESYMIKNNMMDTVCKREQILQSAGYFEQIKKLKEMCFKSVRNKEFKQMLENLTHHFTGMAATNTQVEEFINQFLTLPGQLNLEKLPMDMLEKSKMMKEKSSSVFNSIVELNKKIEEQVKNISTKLNADCLLSARYSLRGSPLPSGPDGEKVDQARKYDMKIRNQLLKEAKEIVSNSWQPLPPSIQGMSK</sequence>
<evidence type="ECO:0000313" key="4">
    <source>
        <dbReference type="Proteomes" id="UP000593567"/>
    </source>
</evidence>
<accession>A0A7J7J591</accession>
<evidence type="ECO:0000256" key="2">
    <source>
        <dbReference type="SAM" id="MobiDB-lite"/>
    </source>
</evidence>
<evidence type="ECO:0000313" key="3">
    <source>
        <dbReference type="EMBL" id="KAF6020884.1"/>
    </source>
</evidence>
<comment type="caution">
    <text evidence="3">The sequence shown here is derived from an EMBL/GenBank/DDBJ whole genome shotgun (WGS) entry which is preliminary data.</text>
</comment>
<keyword evidence="1" id="KW-0175">Coiled coil</keyword>
<organism evidence="3 4">
    <name type="scientific">Bugula neritina</name>
    <name type="common">Brown bryozoan</name>
    <name type="synonym">Sertularia neritina</name>
    <dbReference type="NCBI Taxonomy" id="10212"/>
    <lineage>
        <taxon>Eukaryota</taxon>
        <taxon>Metazoa</taxon>
        <taxon>Spiralia</taxon>
        <taxon>Lophotrochozoa</taxon>
        <taxon>Bryozoa</taxon>
        <taxon>Gymnolaemata</taxon>
        <taxon>Cheilostomatida</taxon>
        <taxon>Flustrina</taxon>
        <taxon>Buguloidea</taxon>
        <taxon>Bugulidae</taxon>
        <taxon>Bugula</taxon>
    </lineage>
</organism>
<reference evidence="3" key="1">
    <citation type="submission" date="2020-06" db="EMBL/GenBank/DDBJ databases">
        <title>Draft genome of Bugula neritina, a colonial animal packing powerful symbionts and potential medicines.</title>
        <authorList>
            <person name="Rayko M."/>
        </authorList>
    </citation>
    <scope>NUCLEOTIDE SEQUENCE [LARGE SCALE GENOMIC DNA]</scope>
    <source>
        <strain evidence="3">Kwan_BN1</strain>
    </source>
</reference>
<gene>
    <name evidence="3" type="ORF">EB796_020799</name>
</gene>
<name>A0A7J7J591_BUGNE</name>
<feature type="coiled-coil region" evidence="1">
    <location>
        <begin position="317"/>
        <end position="344"/>
    </location>
</feature>
<dbReference type="EMBL" id="VXIV02003141">
    <property type="protein sequence ID" value="KAF6020884.1"/>
    <property type="molecule type" value="Genomic_DNA"/>
</dbReference>
<feature type="region of interest" description="Disordered" evidence="2">
    <location>
        <begin position="154"/>
        <end position="180"/>
    </location>
</feature>
<dbReference type="AlphaFoldDB" id="A0A7J7J591"/>
<dbReference type="Proteomes" id="UP000593567">
    <property type="component" value="Unassembled WGS sequence"/>
</dbReference>
<evidence type="ECO:0000256" key="1">
    <source>
        <dbReference type="SAM" id="Coils"/>
    </source>
</evidence>
<keyword evidence="4" id="KW-1185">Reference proteome</keyword>
<feature type="compositionally biased region" description="Polar residues" evidence="2">
    <location>
        <begin position="166"/>
        <end position="179"/>
    </location>
</feature>